<reference evidence="1 2" key="1">
    <citation type="submission" date="2019-02" db="EMBL/GenBank/DDBJ databases">
        <title>Deep-cultivation of Planctomycetes and their phenomic and genomic characterization uncovers novel biology.</title>
        <authorList>
            <person name="Wiegand S."/>
            <person name="Jogler M."/>
            <person name="Boedeker C."/>
            <person name="Pinto D."/>
            <person name="Vollmers J."/>
            <person name="Rivas-Marin E."/>
            <person name="Kohn T."/>
            <person name="Peeters S.H."/>
            <person name="Heuer A."/>
            <person name="Rast P."/>
            <person name="Oberbeckmann S."/>
            <person name="Bunk B."/>
            <person name="Jeske O."/>
            <person name="Meyerdierks A."/>
            <person name="Storesund J.E."/>
            <person name="Kallscheuer N."/>
            <person name="Luecker S."/>
            <person name="Lage O.M."/>
            <person name="Pohl T."/>
            <person name="Merkel B.J."/>
            <person name="Hornburger P."/>
            <person name="Mueller R.-W."/>
            <person name="Bruemmer F."/>
            <person name="Labrenz M."/>
            <person name="Spormann A.M."/>
            <person name="Op den Camp H."/>
            <person name="Overmann J."/>
            <person name="Amann R."/>
            <person name="Jetten M.S.M."/>
            <person name="Mascher T."/>
            <person name="Medema M.H."/>
            <person name="Devos D.P."/>
            <person name="Kaster A.-K."/>
            <person name="Ovreas L."/>
            <person name="Rohde M."/>
            <person name="Galperin M.Y."/>
            <person name="Jogler C."/>
        </authorList>
    </citation>
    <scope>NUCLEOTIDE SEQUENCE [LARGE SCALE GENOMIC DNA]</scope>
    <source>
        <strain evidence="1 2">Pla163</strain>
    </source>
</reference>
<dbReference type="OrthoDB" id="287371at2"/>
<organism evidence="1 2">
    <name type="scientific">Rohdeia mirabilis</name>
    <dbReference type="NCBI Taxonomy" id="2528008"/>
    <lineage>
        <taxon>Bacteria</taxon>
        <taxon>Pseudomonadati</taxon>
        <taxon>Planctomycetota</taxon>
        <taxon>Planctomycetia</taxon>
        <taxon>Planctomycetia incertae sedis</taxon>
        <taxon>Rohdeia</taxon>
    </lineage>
</organism>
<proteinExistence type="predicted"/>
<protein>
    <recommendedName>
        <fullName evidence="3">FG-GAP repeat protein</fullName>
    </recommendedName>
</protein>
<dbReference type="AlphaFoldDB" id="A0A518CYW1"/>
<keyword evidence="2" id="KW-1185">Reference proteome</keyword>
<name>A0A518CYW1_9BACT</name>
<dbReference type="EMBL" id="CP036290">
    <property type="protein sequence ID" value="QDU84421.1"/>
    <property type="molecule type" value="Genomic_DNA"/>
</dbReference>
<evidence type="ECO:0000313" key="1">
    <source>
        <dbReference type="EMBL" id="QDU84421.1"/>
    </source>
</evidence>
<evidence type="ECO:0008006" key="3">
    <source>
        <dbReference type="Google" id="ProtNLM"/>
    </source>
</evidence>
<dbReference type="Proteomes" id="UP000319342">
    <property type="component" value="Chromosome"/>
</dbReference>
<dbReference type="RefSeq" id="WP_145185915.1">
    <property type="nucleotide sequence ID" value="NZ_CP036290.1"/>
</dbReference>
<evidence type="ECO:0000313" key="2">
    <source>
        <dbReference type="Proteomes" id="UP000319342"/>
    </source>
</evidence>
<gene>
    <name evidence="1" type="ORF">Pla163_15290</name>
</gene>
<sequence length="98" mass="10334">MLILTTLLAPAALGAAFQEPTPRFAAPVELTSAGAPFTGILYPSPVLRDLDGDGRRELILGDLFGALWHCAPTAGSSTAFGERGRLEANGEPLELNNW</sequence>
<accession>A0A518CYW1</accession>